<keyword evidence="4" id="KW-0175">Coiled coil</keyword>
<dbReference type="PROSITE" id="PS51720">
    <property type="entry name" value="G_AIG1"/>
    <property type="match status" value="1"/>
</dbReference>
<keyword evidence="7" id="KW-1185">Reference proteome</keyword>
<organism evidence="6 7">
    <name type="scientific">Culter alburnus</name>
    <name type="common">Topmouth culter</name>
    <dbReference type="NCBI Taxonomy" id="194366"/>
    <lineage>
        <taxon>Eukaryota</taxon>
        <taxon>Metazoa</taxon>
        <taxon>Chordata</taxon>
        <taxon>Craniata</taxon>
        <taxon>Vertebrata</taxon>
        <taxon>Euteleostomi</taxon>
        <taxon>Actinopterygii</taxon>
        <taxon>Neopterygii</taxon>
        <taxon>Teleostei</taxon>
        <taxon>Ostariophysi</taxon>
        <taxon>Cypriniformes</taxon>
        <taxon>Xenocyprididae</taxon>
        <taxon>Xenocypridinae</taxon>
        <taxon>Culter</taxon>
    </lineage>
</organism>
<dbReference type="InterPro" id="IPR004020">
    <property type="entry name" value="DAPIN"/>
</dbReference>
<dbReference type="SUPFAM" id="SSF47986">
    <property type="entry name" value="DEATH domain"/>
    <property type="match status" value="1"/>
</dbReference>
<evidence type="ECO:0000256" key="1">
    <source>
        <dbReference type="ARBA" id="ARBA00008535"/>
    </source>
</evidence>
<dbReference type="Gene3D" id="3.40.50.300">
    <property type="entry name" value="P-loop containing nucleotide triphosphate hydrolases"/>
    <property type="match status" value="1"/>
</dbReference>
<evidence type="ECO:0000256" key="3">
    <source>
        <dbReference type="ARBA" id="ARBA00023134"/>
    </source>
</evidence>
<reference evidence="6 7" key="1">
    <citation type="submission" date="2024-05" db="EMBL/GenBank/DDBJ databases">
        <title>A high-quality chromosomal-level genome assembly of Topmouth culter (Culter alburnus).</title>
        <authorList>
            <person name="Zhao H."/>
        </authorList>
    </citation>
    <scope>NUCLEOTIDE SEQUENCE [LARGE SCALE GENOMIC DNA]</scope>
    <source>
        <strain evidence="6">CATC2023</strain>
        <tissue evidence="6">Muscle</tissue>
    </source>
</reference>
<evidence type="ECO:0000313" key="6">
    <source>
        <dbReference type="EMBL" id="KAK9978441.1"/>
    </source>
</evidence>
<evidence type="ECO:0000256" key="4">
    <source>
        <dbReference type="SAM" id="Coils"/>
    </source>
</evidence>
<evidence type="ECO:0000259" key="5">
    <source>
        <dbReference type="PROSITE" id="PS51720"/>
    </source>
</evidence>
<keyword evidence="3" id="KW-0342">GTP-binding</keyword>
<dbReference type="GO" id="GO:0005525">
    <property type="term" value="F:GTP binding"/>
    <property type="evidence" value="ECO:0007669"/>
    <property type="project" value="UniProtKB-KW"/>
</dbReference>
<dbReference type="InterPro" id="IPR006703">
    <property type="entry name" value="G_AIG1"/>
</dbReference>
<sequence length="463" mass="54416">MGNKSSQEDQQCLLNGNEGDDEIQPVFEELKLVLIGSQGVGKNSIGNAILRKKVFTSWRVRKHVDIKETRTVSRRQIHLTRTPSWKEDWNNPEKNKNDIFHCVMSIPFTKPHAVLLTLKVNSKLSELTISTLEKRLTAQLWDHTIVIFTHKKKLDDYTIEDYIIRQQLQPLIDKCGQRYFVIQKNYSQITDTIEELIAKKNIPGCFEPNNQKKDDNIKLSELKILVTRIKSKISSILTYKDNFKNAQNKALLDSKDKEIERLNTIVEEKEREIRRLQSRTQDRPDLSALRRITELEGELKEVKHENVTLKKENVTLKKENVTLKKENEELKEELQMHQHAGYPNKLFQDVKRKSMTKSTQIQLHDLSSKDSALNNWSETLLKILEMLKDYEVKKLKFFLNEVEEFTISIDSIDRVDLVNTIKNQWDKRRAVVKLRDLIKKIPRNDDKMIQLFTPFLEEIGETW</sequence>
<protein>
    <recommendedName>
        <fullName evidence="5">AIG1-type G domain-containing protein</fullName>
    </recommendedName>
</protein>
<dbReference type="PANTHER" id="PTHR10903:SF184">
    <property type="entry name" value="GTP-BINDING PROTEIN A"/>
    <property type="match status" value="1"/>
</dbReference>
<comment type="similarity">
    <text evidence="1">Belongs to the TRAFAC class TrmE-Era-EngA-EngB-Septin-like GTPase superfamily. AIG1/Toc34/Toc159-like paraseptin GTPase family. IAN subfamily.</text>
</comment>
<proteinExistence type="inferred from homology"/>
<name>A0AAW2AXI3_CULAL</name>
<accession>A0AAW2AXI3</accession>
<feature type="coiled-coil region" evidence="4">
    <location>
        <begin position="252"/>
        <end position="340"/>
    </location>
</feature>
<evidence type="ECO:0000256" key="2">
    <source>
        <dbReference type="ARBA" id="ARBA00022741"/>
    </source>
</evidence>
<dbReference type="Gene3D" id="1.10.533.10">
    <property type="entry name" value="Death Domain, Fas"/>
    <property type="match status" value="1"/>
</dbReference>
<dbReference type="AlphaFoldDB" id="A0AAW2AXI3"/>
<feature type="domain" description="AIG1-type G" evidence="5">
    <location>
        <begin position="27"/>
        <end position="223"/>
    </location>
</feature>
<dbReference type="EMBL" id="JAWDJR010000003">
    <property type="protein sequence ID" value="KAK9978441.1"/>
    <property type="molecule type" value="Genomic_DNA"/>
</dbReference>
<keyword evidence="2" id="KW-0547">Nucleotide-binding</keyword>
<dbReference type="InterPro" id="IPR027417">
    <property type="entry name" value="P-loop_NTPase"/>
</dbReference>
<comment type="caution">
    <text evidence="6">The sequence shown here is derived from an EMBL/GenBank/DDBJ whole genome shotgun (WGS) entry which is preliminary data.</text>
</comment>
<evidence type="ECO:0000313" key="7">
    <source>
        <dbReference type="Proteomes" id="UP001479290"/>
    </source>
</evidence>
<dbReference type="Pfam" id="PF02758">
    <property type="entry name" value="PYRIN"/>
    <property type="match status" value="1"/>
</dbReference>
<dbReference type="InterPro" id="IPR011029">
    <property type="entry name" value="DEATH-like_dom_sf"/>
</dbReference>
<dbReference type="PANTHER" id="PTHR10903">
    <property type="entry name" value="GTPASE, IMAP FAMILY MEMBER-RELATED"/>
    <property type="match status" value="1"/>
</dbReference>
<dbReference type="Proteomes" id="UP001479290">
    <property type="component" value="Unassembled WGS sequence"/>
</dbReference>
<dbReference type="InterPro" id="IPR045058">
    <property type="entry name" value="GIMA/IAN/Toc"/>
</dbReference>
<dbReference type="SUPFAM" id="SSF52540">
    <property type="entry name" value="P-loop containing nucleoside triphosphate hydrolases"/>
    <property type="match status" value="1"/>
</dbReference>
<dbReference type="Pfam" id="PF04548">
    <property type="entry name" value="AIG1"/>
    <property type="match status" value="1"/>
</dbReference>
<gene>
    <name evidence="6" type="ORF">ABG768_020192</name>
</gene>